<dbReference type="PRINTS" id="PR00111">
    <property type="entry name" value="ABHYDROLASE"/>
</dbReference>
<feature type="domain" description="AB hydrolase-1" evidence="1">
    <location>
        <begin position="28"/>
        <end position="176"/>
    </location>
</feature>
<dbReference type="Gene3D" id="3.40.50.1820">
    <property type="entry name" value="alpha/beta hydrolase"/>
    <property type="match status" value="1"/>
</dbReference>
<dbReference type="GO" id="GO:0047372">
    <property type="term" value="F:monoacylglycerol lipase activity"/>
    <property type="evidence" value="ECO:0007669"/>
    <property type="project" value="TreeGrafter"/>
</dbReference>
<dbReference type="SUPFAM" id="SSF53474">
    <property type="entry name" value="alpha/beta-Hydrolases"/>
    <property type="match status" value="1"/>
</dbReference>
<evidence type="ECO:0000259" key="1">
    <source>
        <dbReference type="Pfam" id="PF00561"/>
    </source>
</evidence>
<dbReference type="GO" id="GO:0016020">
    <property type="term" value="C:membrane"/>
    <property type="evidence" value="ECO:0007669"/>
    <property type="project" value="TreeGrafter"/>
</dbReference>
<proteinExistence type="predicted"/>
<organism evidence="2 3">
    <name type="scientific">Tranquillimonas rosea</name>
    <dbReference type="NCBI Taxonomy" id="641238"/>
    <lineage>
        <taxon>Bacteria</taxon>
        <taxon>Pseudomonadati</taxon>
        <taxon>Pseudomonadota</taxon>
        <taxon>Alphaproteobacteria</taxon>
        <taxon>Rhodobacterales</taxon>
        <taxon>Roseobacteraceae</taxon>
        <taxon>Tranquillimonas</taxon>
    </lineage>
</organism>
<dbReference type="OrthoDB" id="9796770at2"/>
<keyword evidence="3" id="KW-1185">Reference proteome</keyword>
<name>A0A1H9WPN7_9RHOB</name>
<dbReference type="PANTHER" id="PTHR43798">
    <property type="entry name" value="MONOACYLGLYCEROL LIPASE"/>
    <property type="match status" value="1"/>
</dbReference>
<dbReference type="AlphaFoldDB" id="A0A1H9WPN7"/>
<protein>
    <submittedName>
        <fullName evidence="2">Aminoacrylate hydrolase</fullName>
    </submittedName>
</protein>
<reference evidence="2 3" key="1">
    <citation type="submission" date="2016-10" db="EMBL/GenBank/DDBJ databases">
        <authorList>
            <person name="de Groot N.N."/>
        </authorList>
    </citation>
    <scope>NUCLEOTIDE SEQUENCE [LARGE SCALE GENOMIC DNA]</scope>
    <source>
        <strain evidence="2 3">DSM 23042</strain>
    </source>
</reference>
<keyword evidence="2" id="KW-0378">Hydrolase</keyword>
<dbReference type="EMBL" id="FOGU01000012">
    <property type="protein sequence ID" value="SES35835.1"/>
    <property type="molecule type" value="Genomic_DNA"/>
</dbReference>
<gene>
    <name evidence="2" type="ORF">SAMN04490244_11235</name>
</gene>
<sequence>MTAADGMVWREGIAGALSYRVAGTGSNLLLVAGLNGQARFWDAVAPDLARSATVAAFDQRGCGATPDDGAEWSIETLARDAADVAEAAFGSAPYTVIGHSTGGAIAQCMAATWPDRVAGAVLSGTWIRADAYMHALFDLRVALLERAPDLDPALSDLLRNPPDDFRSDAAKVALDPGITIRRIRALLGHDGTRWLDRIACPTVVIGAEDDRIVPPRLVADLHAALPGSGLELLPAGGHFFPQTQSAAFLRCVTAWHATLTDATAR</sequence>
<dbReference type="RefSeq" id="WP_143071552.1">
    <property type="nucleotide sequence ID" value="NZ_CBDDGO010000004.1"/>
</dbReference>
<dbReference type="STRING" id="641238.SAMN04490244_11235"/>
<dbReference type="InterPro" id="IPR050266">
    <property type="entry name" value="AB_hydrolase_sf"/>
</dbReference>
<dbReference type="Pfam" id="PF00561">
    <property type="entry name" value="Abhydrolase_1"/>
    <property type="match status" value="1"/>
</dbReference>
<dbReference type="InterPro" id="IPR029058">
    <property type="entry name" value="AB_hydrolase_fold"/>
</dbReference>
<dbReference type="PANTHER" id="PTHR43798:SF5">
    <property type="entry name" value="MONOACYLGLYCEROL LIPASE ABHD6"/>
    <property type="match status" value="1"/>
</dbReference>
<accession>A0A1H9WPN7</accession>
<dbReference type="Proteomes" id="UP000198885">
    <property type="component" value="Unassembled WGS sequence"/>
</dbReference>
<evidence type="ECO:0000313" key="3">
    <source>
        <dbReference type="Proteomes" id="UP000198885"/>
    </source>
</evidence>
<evidence type="ECO:0000313" key="2">
    <source>
        <dbReference type="EMBL" id="SES35835.1"/>
    </source>
</evidence>
<dbReference type="InterPro" id="IPR000073">
    <property type="entry name" value="AB_hydrolase_1"/>
</dbReference>
<dbReference type="GO" id="GO:0046464">
    <property type="term" value="P:acylglycerol catabolic process"/>
    <property type="evidence" value="ECO:0007669"/>
    <property type="project" value="TreeGrafter"/>
</dbReference>